<dbReference type="AlphaFoldDB" id="A0A9K3I3U2"/>
<evidence type="ECO:0000313" key="2">
    <source>
        <dbReference type="EMBL" id="KAF5789430.1"/>
    </source>
</evidence>
<dbReference type="Gramene" id="mRNA:HanXRQr2_Chr09g0371151">
    <property type="protein sequence ID" value="mRNA:HanXRQr2_Chr09g0371151"/>
    <property type="gene ID" value="HanXRQr2_Chr09g0371151"/>
</dbReference>
<keyword evidence="1" id="KW-1133">Transmembrane helix</keyword>
<reference evidence="2" key="2">
    <citation type="submission" date="2020-06" db="EMBL/GenBank/DDBJ databases">
        <title>Helianthus annuus Genome sequencing and assembly Release 2.</title>
        <authorList>
            <person name="Gouzy J."/>
            <person name="Langlade N."/>
            <person name="Munos S."/>
        </authorList>
    </citation>
    <scope>NUCLEOTIDE SEQUENCE</scope>
    <source>
        <tissue evidence="2">Leaves</tissue>
    </source>
</reference>
<dbReference type="EMBL" id="MNCJ02000324">
    <property type="protein sequence ID" value="KAF5789430.1"/>
    <property type="molecule type" value="Genomic_DNA"/>
</dbReference>
<accession>A0A9K3I3U2</accession>
<reference evidence="2" key="1">
    <citation type="journal article" date="2017" name="Nature">
        <title>The sunflower genome provides insights into oil metabolism, flowering and Asterid evolution.</title>
        <authorList>
            <person name="Badouin H."/>
            <person name="Gouzy J."/>
            <person name="Grassa C.J."/>
            <person name="Murat F."/>
            <person name="Staton S.E."/>
            <person name="Cottret L."/>
            <person name="Lelandais-Briere C."/>
            <person name="Owens G.L."/>
            <person name="Carrere S."/>
            <person name="Mayjonade B."/>
            <person name="Legrand L."/>
            <person name="Gill N."/>
            <person name="Kane N.C."/>
            <person name="Bowers J.E."/>
            <person name="Hubner S."/>
            <person name="Bellec A."/>
            <person name="Berard A."/>
            <person name="Berges H."/>
            <person name="Blanchet N."/>
            <person name="Boniface M.C."/>
            <person name="Brunel D."/>
            <person name="Catrice O."/>
            <person name="Chaidir N."/>
            <person name="Claudel C."/>
            <person name="Donnadieu C."/>
            <person name="Faraut T."/>
            <person name="Fievet G."/>
            <person name="Helmstetter N."/>
            <person name="King M."/>
            <person name="Knapp S.J."/>
            <person name="Lai Z."/>
            <person name="Le Paslier M.C."/>
            <person name="Lippi Y."/>
            <person name="Lorenzon L."/>
            <person name="Mandel J.R."/>
            <person name="Marage G."/>
            <person name="Marchand G."/>
            <person name="Marquand E."/>
            <person name="Bret-Mestries E."/>
            <person name="Morien E."/>
            <person name="Nambeesan S."/>
            <person name="Nguyen T."/>
            <person name="Pegot-Espagnet P."/>
            <person name="Pouilly N."/>
            <person name="Raftis F."/>
            <person name="Sallet E."/>
            <person name="Schiex T."/>
            <person name="Thomas J."/>
            <person name="Vandecasteele C."/>
            <person name="Vares D."/>
            <person name="Vear F."/>
            <person name="Vautrin S."/>
            <person name="Crespi M."/>
            <person name="Mangin B."/>
            <person name="Burke J.M."/>
            <person name="Salse J."/>
            <person name="Munos S."/>
            <person name="Vincourt P."/>
            <person name="Rieseberg L.H."/>
            <person name="Langlade N.B."/>
        </authorList>
    </citation>
    <scope>NUCLEOTIDE SEQUENCE</scope>
    <source>
        <tissue evidence="2">Leaves</tissue>
    </source>
</reference>
<comment type="caution">
    <text evidence="2">The sequence shown here is derived from an EMBL/GenBank/DDBJ whole genome shotgun (WGS) entry which is preliminary data.</text>
</comment>
<keyword evidence="3" id="KW-1185">Reference proteome</keyword>
<keyword evidence="1" id="KW-0812">Transmembrane</keyword>
<proteinExistence type="predicted"/>
<evidence type="ECO:0000256" key="1">
    <source>
        <dbReference type="SAM" id="Phobius"/>
    </source>
</evidence>
<feature type="transmembrane region" description="Helical" evidence="1">
    <location>
        <begin position="25"/>
        <end position="42"/>
    </location>
</feature>
<dbReference type="Proteomes" id="UP000215914">
    <property type="component" value="Unassembled WGS sequence"/>
</dbReference>
<protein>
    <submittedName>
        <fullName evidence="2">Uncharacterized protein</fullName>
    </submittedName>
</protein>
<sequence length="43" mass="4569">MLFGHISLSLGIRIKFAYISPFSDPTSSFAIGGILLGMVVVVI</sequence>
<evidence type="ECO:0000313" key="3">
    <source>
        <dbReference type="Proteomes" id="UP000215914"/>
    </source>
</evidence>
<organism evidence="2 3">
    <name type="scientific">Helianthus annuus</name>
    <name type="common">Common sunflower</name>
    <dbReference type="NCBI Taxonomy" id="4232"/>
    <lineage>
        <taxon>Eukaryota</taxon>
        <taxon>Viridiplantae</taxon>
        <taxon>Streptophyta</taxon>
        <taxon>Embryophyta</taxon>
        <taxon>Tracheophyta</taxon>
        <taxon>Spermatophyta</taxon>
        <taxon>Magnoliopsida</taxon>
        <taxon>eudicotyledons</taxon>
        <taxon>Gunneridae</taxon>
        <taxon>Pentapetalae</taxon>
        <taxon>asterids</taxon>
        <taxon>campanulids</taxon>
        <taxon>Asterales</taxon>
        <taxon>Asteraceae</taxon>
        <taxon>Asteroideae</taxon>
        <taxon>Heliantheae alliance</taxon>
        <taxon>Heliantheae</taxon>
        <taxon>Helianthus</taxon>
    </lineage>
</organism>
<name>A0A9K3I3U2_HELAN</name>
<gene>
    <name evidence="2" type="ORF">HanXRQr2_Chr09g0371151</name>
</gene>
<keyword evidence="1" id="KW-0472">Membrane</keyword>